<dbReference type="InterPro" id="IPR000198">
    <property type="entry name" value="RhoGAP_dom"/>
</dbReference>
<proteinExistence type="predicted"/>
<dbReference type="PANTHER" id="PTHR15670">
    <property type="entry name" value="RHO GTPASE ACTIVATING PROTEIN 11A"/>
    <property type="match status" value="1"/>
</dbReference>
<dbReference type="GO" id="GO:0005096">
    <property type="term" value="F:GTPase activator activity"/>
    <property type="evidence" value="ECO:0007669"/>
    <property type="project" value="TreeGrafter"/>
</dbReference>
<evidence type="ECO:0000313" key="3">
    <source>
        <dbReference type="EMBL" id="CAG6509164.1"/>
    </source>
</evidence>
<dbReference type="SMART" id="SM00324">
    <property type="entry name" value="RhoGAP"/>
    <property type="match status" value="1"/>
</dbReference>
<reference evidence="3" key="1">
    <citation type="submission" date="2021-05" db="EMBL/GenBank/DDBJ databases">
        <authorList>
            <person name="Alioto T."/>
            <person name="Alioto T."/>
            <person name="Gomez Garrido J."/>
        </authorList>
    </citation>
    <scope>NUCLEOTIDE SEQUENCE</scope>
</reference>
<dbReference type="GO" id="GO:0007165">
    <property type="term" value="P:signal transduction"/>
    <property type="evidence" value="ECO:0007669"/>
    <property type="project" value="InterPro"/>
</dbReference>
<protein>
    <submittedName>
        <fullName evidence="3">Rho GTPase-activating protein 11A</fullName>
    </submittedName>
</protein>
<accession>A0A8D8DE67</accession>
<dbReference type="PROSITE" id="PS50238">
    <property type="entry name" value="RHOGAP"/>
    <property type="match status" value="1"/>
</dbReference>
<dbReference type="PANTHER" id="PTHR15670:SF4">
    <property type="entry name" value="RHO GTPASE-ACTIVATING PROTEIN 11A"/>
    <property type="match status" value="1"/>
</dbReference>
<name>A0A8D8DE67_CULPI</name>
<feature type="region of interest" description="Disordered" evidence="1">
    <location>
        <begin position="880"/>
        <end position="910"/>
    </location>
</feature>
<feature type="region of interest" description="Disordered" evidence="1">
    <location>
        <begin position="720"/>
        <end position="743"/>
    </location>
</feature>
<feature type="region of interest" description="Disordered" evidence="1">
    <location>
        <begin position="758"/>
        <end position="787"/>
    </location>
</feature>
<feature type="compositionally biased region" description="Pro residues" evidence="1">
    <location>
        <begin position="759"/>
        <end position="768"/>
    </location>
</feature>
<feature type="compositionally biased region" description="Low complexity" evidence="1">
    <location>
        <begin position="1000"/>
        <end position="1014"/>
    </location>
</feature>
<dbReference type="AlphaFoldDB" id="A0A8D8DE67"/>
<feature type="compositionally biased region" description="Basic residues" evidence="1">
    <location>
        <begin position="883"/>
        <end position="902"/>
    </location>
</feature>
<dbReference type="EMBL" id="HBUE01264109">
    <property type="protein sequence ID" value="CAG6560538.1"/>
    <property type="molecule type" value="Transcribed_RNA"/>
</dbReference>
<dbReference type="Pfam" id="PF00620">
    <property type="entry name" value="RhoGAP"/>
    <property type="match status" value="1"/>
</dbReference>
<sequence length="1047" mass="115896">MDKAGVKMLINDVENKEELFNIIVSELRSHGIKYRKEKRSKPGQDKLRCRRIFNVPLHTLELTDVILANGGIAQVPLFVSDACQRILEQVHTEGLFRKAGSSKRQQEIKANLESGIPLGKSHHVIDVANILKTFFRDLPEPLLPTGNIQEALIRCLLAGEQKVYDLMITCLLLPPITLNTLAFFLQFLHTVSLNSNVNKMTVENLAIILTPNLMPIAEMIQQRLTSHVKVIQLLIENSHQIGVIPLGILEKLNETVSVVVRSTDSSMMTGGGSSNTDKKKKKRRSGSLTRMIHGLMKKVGAKGSSECLDKTDEHPDMTMAIAATPCLNKSSKKRKVVDGMPFSAKKKKEVVSSLPDNQEILPYTPIAIMKETKKSRLSLGGHKNKQAKSANQQLLVPSTSTTSIAEKPVMERRWSVVGAPWNRSKKRAANVPATKTAEVAVKTDDDASNVLAGLSPMVSLPSFSISDADTEESVAARKSFLKGKALFNDDDDGSGRDHEDDDKYLRSEYEAIKERVSAIETRISQEFGSIMGTVDRVEDQYQQTLEQTIPIEASCTSTDQLAKRLSRELKIRRSSEHKVMRSPSARKIGTIRRRSRENVRLSRNQSWHVASSVTGGTAKSIPPVVVSDLSFYPKTNLKRGRPNTIQTGLKHMELSPVRRPEEDSEQNSTVVVGQNFTDEEKQQDEKWTCAQNFFNSPSSQSKLDSFMDSTTADEVFKTPEVTTVPSRRTSLRPASGSHKKASTPSFVTRIELNVAKTPMLPPEIPPRKTPVKTPMLPPKTPGRTESSTALKTHLTPLQELQSGRASIARLRSQNAGMVMAKAKLFDGMVTSANRSGAQPAQLDPRRQSNRFVVKKNPDGSQHIKPLMLVPDKIQLRQVQKVRSSSHHNVKSPRRNTPHKRTTTKSPHGGINRRDKLRLVAAKSPGFHSPRVLSKLQENPDISVCLSPNLYDLDNKTPHAKKPIMRNSPRRIVGKTPQGRENRLAVVGQRKQTPLKGSKLAMAPASTSSPFSPSLRSDKGRCESPRLLAAAANSAVRRSSSVHAAIRP</sequence>
<dbReference type="Gene3D" id="1.10.555.10">
    <property type="entry name" value="Rho GTPase activation protein"/>
    <property type="match status" value="1"/>
</dbReference>
<organism evidence="3">
    <name type="scientific">Culex pipiens</name>
    <name type="common">House mosquito</name>
    <dbReference type="NCBI Taxonomy" id="7175"/>
    <lineage>
        <taxon>Eukaryota</taxon>
        <taxon>Metazoa</taxon>
        <taxon>Ecdysozoa</taxon>
        <taxon>Arthropoda</taxon>
        <taxon>Hexapoda</taxon>
        <taxon>Insecta</taxon>
        <taxon>Pterygota</taxon>
        <taxon>Neoptera</taxon>
        <taxon>Endopterygota</taxon>
        <taxon>Diptera</taxon>
        <taxon>Nematocera</taxon>
        <taxon>Culicoidea</taxon>
        <taxon>Culicidae</taxon>
        <taxon>Culicinae</taxon>
        <taxon>Culicini</taxon>
        <taxon>Culex</taxon>
        <taxon>Culex</taxon>
    </lineage>
</organism>
<dbReference type="InterPro" id="IPR042869">
    <property type="entry name" value="ARHGAP11A/B"/>
</dbReference>
<evidence type="ECO:0000256" key="1">
    <source>
        <dbReference type="SAM" id="MobiDB-lite"/>
    </source>
</evidence>
<evidence type="ECO:0000259" key="2">
    <source>
        <dbReference type="PROSITE" id="PS50238"/>
    </source>
</evidence>
<dbReference type="EMBL" id="HBUE01158980">
    <property type="protein sequence ID" value="CAG6509164.1"/>
    <property type="molecule type" value="Transcribed_RNA"/>
</dbReference>
<feature type="region of interest" description="Disordered" evidence="1">
    <location>
        <begin position="263"/>
        <end position="287"/>
    </location>
</feature>
<feature type="region of interest" description="Disordered" evidence="1">
    <location>
        <begin position="986"/>
        <end position="1023"/>
    </location>
</feature>
<dbReference type="InterPro" id="IPR008936">
    <property type="entry name" value="Rho_GTPase_activation_prot"/>
</dbReference>
<feature type="domain" description="Rho-GAP" evidence="2">
    <location>
        <begin position="60"/>
        <end position="242"/>
    </location>
</feature>
<dbReference type="SUPFAM" id="SSF48350">
    <property type="entry name" value="GTPase activation domain, GAP"/>
    <property type="match status" value="1"/>
</dbReference>